<dbReference type="EMBL" id="JHEG02000059">
    <property type="protein sequence ID" value="KIE06657.1"/>
    <property type="molecule type" value="Genomic_DNA"/>
</dbReference>
<name>A0A0C1MWI0_9CYAN</name>
<dbReference type="AlphaFoldDB" id="A0A0C1MWI0"/>
<evidence type="ECO:0000313" key="1">
    <source>
        <dbReference type="EMBL" id="KIE06657.1"/>
    </source>
</evidence>
<gene>
    <name evidence="1" type="ORF">DA73_0235650</name>
</gene>
<proteinExistence type="predicted"/>
<protein>
    <submittedName>
        <fullName evidence="1">Uncharacterized protein</fullName>
    </submittedName>
</protein>
<comment type="caution">
    <text evidence="1">The sequence shown here is derived from an EMBL/GenBank/DDBJ whole genome shotgun (WGS) entry which is preliminary data.</text>
</comment>
<reference evidence="1" key="1">
    <citation type="journal article" date="2015" name="Genome Announc.">
        <title>Draft Genome Sequence of Tolypothrix boutellei Strain VB521301.</title>
        <authorList>
            <person name="Chandrababunaidu M.M."/>
            <person name="Singh D."/>
            <person name="Sen D."/>
            <person name="Bhan S."/>
            <person name="Das S."/>
            <person name="Gupta A."/>
            <person name="Adhikary S.P."/>
            <person name="Tripathy S."/>
        </authorList>
    </citation>
    <scope>NUCLEOTIDE SEQUENCE</scope>
    <source>
        <strain evidence="1">VB521301</strain>
    </source>
</reference>
<sequence>MGVYVEKVCKLEFAIDMWQLTDPTTRKAGLNFVSSGQSVVSVTQLWDGNVQLINAIEFVNWGELPLQFVVCEACGFVGCQDRGWVELKRCDSIAMIMPAFTIIEEAEDMKEKYLPPDYIKEKGVICIAQETYVEKLSTIAPFPEFWQLPQMTVWEALKIFQLEAPGRVLGDLWNPPDLCENTVIASDKGDCKEQTKQLISLVRNLLGNMGTAKLCKATERDRLISLYLDIPGFPEWKALTYDGSSYSLYLEPGYIIN</sequence>
<accession>A0A0C1MWI0</accession>
<dbReference type="OrthoDB" id="3078240at2"/>
<organism evidence="1">
    <name type="scientific">Tolypothrix bouteillei VB521301</name>
    <dbReference type="NCBI Taxonomy" id="1479485"/>
    <lineage>
        <taxon>Bacteria</taxon>
        <taxon>Bacillati</taxon>
        <taxon>Cyanobacteriota</taxon>
        <taxon>Cyanophyceae</taxon>
        <taxon>Nostocales</taxon>
        <taxon>Tolypothrichaceae</taxon>
        <taxon>Tolypothrix</taxon>
    </lineage>
</organism>